<protein>
    <submittedName>
        <fullName evidence="2">Uncharacterized protein</fullName>
    </submittedName>
</protein>
<evidence type="ECO:0000256" key="1">
    <source>
        <dbReference type="SAM" id="Coils"/>
    </source>
</evidence>
<reference evidence="2 3" key="1">
    <citation type="submission" date="2016-11" db="EMBL/GenBank/DDBJ databases">
        <title>The macronuclear genome of Stentor coeruleus: a giant cell with tiny introns.</title>
        <authorList>
            <person name="Slabodnick M."/>
            <person name="Ruby J.G."/>
            <person name="Reiff S.B."/>
            <person name="Swart E.C."/>
            <person name="Gosai S."/>
            <person name="Prabakaran S."/>
            <person name="Witkowska E."/>
            <person name="Larue G.E."/>
            <person name="Fisher S."/>
            <person name="Freeman R.M."/>
            <person name="Gunawardena J."/>
            <person name="Chu W."/>
            <person name="Stover N.A."/>
            <person name="Gregory B.D."/>
            <person name="Nowacki M."/>
            <person name="Derisi J."/>
            <person name="Roy S.W."/>
            <person name="Marshall W.F."/>
            <person name="Sood P."/>
        </authorList>
    </citation>
    <scope>NUCLEOTIDE SEQUENCE [LARGE SCALE GENOMIC DNA]</scope>
    <source>
        <strain evidence="2">WM001</strain>
    </source>
</reference>
<comment type="caution">
    <text evidence="2">The sequence shown here is derived from an EMBL/GenBank/DDBJ whole genome shotgun (WGS) entry which is preliminary data.</text>
</comment>
<keyword evidence="1" id="KW-0175">Coiled coil</keyword>
<dbReference type="AlphaFoldDB" id="A0A1R2B260"/>
<dbReference type="OrthoDB" id="10262929at2759"/>
<proteinExistence type="predicted"/>
<evidence type="ECO:0000313" key="2">
    <source>
        <dbReference type="EMBL" id="OMJ70775.1"/>
    </source>
</evidence>
<accession>A0A1R2B260</accession>
<name>A0A1R2B260_9CILI</name>
<gene>
    <name evidence="2" type="ORF">SteCoe_31170</name>
</gene>
<dbReference type="Proteomes" id="UP000187209">
    <property type="component" value="Unassembled WGS sequence"/>
</dbReference>
<evidence type="ECO:0000313" key="3">
    <source>
        <dbReference type="Proteomes" id="UP000187209"/>
    </source>
</evidence>
<keyword evidence="3" id="KW-1185">Reference proteome</keyword>
<sequence>MLDLEINSTEQELTEAKIQVLEERLNSKKEQLLEKELALEEISNLADRLRVQALTGRQGTLELAEKVNEFQSRIKKLTRKMMQQ</sequence>
<feature type="coiled-coil region" evidence="1">
    <location>
        <begin position="6"/>
        <end position="80"/>
    </location>
</feature>
<dbReference type="EMBL" id="MPUH01001055">
    <property type="protein sequence ID" value="OMJ70775.1"/>
    <property type="molecule type" value="Genomic_DNA"/>
</dbReference>
<organism evidence="2 3">
    <name type="scientific">Stentor coeruleus</name>
    <dbReference type="NCBI Taxonomy" id="5963"/>
    <lineage>
        <taxon>Eukaryota</taxon>
        <taxon>Sar</taxon>
        <taxon>Alveolata</taxon>
        <taxon>Ciliophora</taxon>
        <taxon>Postciliodesmatophora</taxon>
        <taxon>Heterotrichea</taxon>
        <taxon>Heterotrichida</taxon>
        <taxon>Stentoridae</taxon>
        <taxon>Stentor</taxon>
    </lineage>
</organism>